<accession>A0ABY8WZW5</accession>
<name>A0ABY8WZW5_9BACL</name>
<gene>
    <name evidence="1" type="ORF">QPK24_20840</name>
</gene>
<keyword evidence="2" id="KW-1185">Reference proteome</keyword>
<organism evidence="1 2">
    <name type="scientific">Paenibacillus polygoni</name>
    <dbReference type="NCBI Taxonomy" id="3050112"/>
    <lineage>
        <taxon>Bacteria</taxon>
        <taxon>Bacillati</taxon>
        <taxon>Bacillota</taxon>
        <taxon>Bacilli</taxon>
        <taxon>Bacillales</taxon>
        <taxon>Paenibacillaceae</taxon>
        <taxon>Paenibacillus</taxon>
    </lineage>
</organism>
<proteinExistence type="predicted"/>
<dbReference type="EMBL" id="CP127162">
    <property type="protein sequence ID" value="WIV18765.1"/>
    <property type="molecule type" value="Genomic_DNA"/>
</dbReference>
<sequence length="65" mass="7447">MRLQRFKSARTCASVRNQLLYNNWTDGQVDEVEVFGLFGGDLPVFHHTANSSTEKKQVTVFTTNR</sequence>
<dbReference type="Proteomes" id="UP001236415">
    <property type="component" value="Chromosome"/>
</dbReference>
<reference evidence="1 2" key="1">
    <citation type="submission" date="2023-06" db="EMBL/GenBank/DDBJ databases">
        <title>Paenibacillus polygonum sp. nov., an endophytic bacterium, isolated from Polygonum lapathifolium L. in Nanji Wetland National Nature Reserve, South of Poyang Lake, Jiangxi Province, China.</title>
        <authorList>
            <person name="Yu Z."/>
        </authorList>
    </citation>
    <scope>NUCLEOTIDE SEQUENCE [LARGE SCALE GENOMIC DNA]</scope>
    <source>
        <strain evidence="1 2">C31</strain>
    </source>
</reference>
<evidence type="ECO:0000313" key="2">
    <source>
        <dbReference type="Proteomes" id="UP001236415"/>
    </source>
</evidence>
<dbReference type="RefSeq" id="WP_285744410.1">
    <property type="nucleotide sequence ID" value="NZ_CP127162.1"/>
</dbReference>
<protein>
    <submittedName>
        <fullName evidence="1">Uncharacterized protein</fullName>
    </submittedName>
</protein>
<evidence type="ECO:0000313" key="1">
    <source>
        <dbReference type="EMBL" id="WIV18765.1"/>
    </source>
</evidence>